<keyword evidence="1" id="KW-0812">Transmembrane</keyword>
<dbReference type="AlphaFoldDB" id="A0A0F9QUQ1"/>
<feature type="non-terminal residue" evidence="2">
    <location>
        <position position="1"/>
    </location>
</feature>
<gene>
    <name evidence="2" type="ORF">LCGC14_1051690</name>
</gene>
<feature type="transmembrane region" description="Helical" evidence="1">
    <location>
        <begin position="49"/>
        <end position="71"/>
    </location>
</feature>
<reference evidence="2" key="1">
    <citation type="journal article" date="2015" name="Nature">
        <title>Complex archaea that bridge the gap between prokaryotes and eukaryotes.</title>
        <authorList>
            <person name="Spang A."/>
            <person name="Saw J.H."/>
            <person name="Jorgensen S.L."/>
            <person name="Zaremba-Niedzwiedzka K."/>
            <person name="Martijn J."/>
            <person name="Lind A.E."/>
            <person name="van Eijk R."/>
            <person name="Schleper C."/>
            <person name="Guy L."/>
            <person name="Ettema T.J."/>
        </authorList>
    </citation>
    <scope>NUCLEOTIDE SEQUENCE</scope>
</reference>
<organism evidence="2">
    <name type="scientific">marine sediment metagenome</name>
    <dbReference type="NCBI Taxonomy" id="412755"/>
    <lineage>
        <taxon>unclassified sequences</taxon>
        <taxon>metagenomes</taxon>
        <taxon>ecological metagenomes</taxon>
    </lineage>
</organism>
<protein>
    <submittedName>
        <fullName evidence="2">Uncharacterized protein</fullName>
    </submittedName>
</protein>
<evidence type="ECO:0000256" key="1">
    <source>
        <dbReference type="SAM" id="Phobius"/>
    </source>
</evidence>
<dbReference type="EMBL" id="LAZR01004401">
    <property type="protein sequence ID" value="KKN08943.1"/>
    <property type="molecule type" value="Genomic_DNA"/>
</dbReference>
<evidence type="ECO:0000313" key="2">
    <source>
        <dbReference type="EMBL" id="KKN08943.1"/>
    </source>
</evidence>
<sequence>VEYLLKIYYINGTLIDEKTIELDSNNKIVSFGFYETHIPVDPNPFFVDFVNFSIFLMVMAAMGLFGLFLYFRIKYQQKKLNPRIKRKKRKIGAGTYDDRGEF</sequence>
<name>A0A0F9QUQ1_9ZZZZ</name>
<comment type="caution">
    <text evidence="2">The sequence shown here is derived from an EMBL/GenBank/DDBJ whole genome shotgun (WGS) entry which is preliminary data.</text>
</comment>
<proteinExistence type="predicted"/>
<keyword evidence="1" id="KW-1133">Transmembrane helix</keyword>
<keyword evidence="1" id="KW-0472">Membrane</keyword>
<accession>A0A0F9QUQ1</accession>